<dbReference type="InterPro" id="IPR051575">
    <property type="entry name" value="Myb-like_DNA-bd"/>
</dbReference>
<dbReference type="PANTHER" id="PTHR46621:SF1">
    <property type="entry name" value="SNRNA-ACTIVATING PROTEIN COMPLEX SUBUNIT 4"/>
    <property type="match status" value="1"/>
</dbReference>
<reference evidence="6 7" key="1">
    <citation type="journal article" date="2004" name="Science">
        <title>The genome of the diatom Thalassiosira pseudonana: ecology, evolution, and metabolism.</title>
        <authorList>
            <person name="Armbrust E.V."/>
            <person name="Berges J.A."/>
            <person name="Bowler C."/>
            <person name="Green B.R."/>
            <person name="Martinez D."/>
            <person name="Putnam N.H."/>
            <person name="Zhou S."/>
            <person name="Allen A.E."/>
            <person name="Apt K.E."/>
            <person name="Bechner M."/>
            <person name="Brzezinski M.A."/>
            <person name="Chaal B.K."/>
            <person name="Chiovitti A."/>
            <person name="Davis A.K."/>
            <person name="Demarest M.S."/>
            <person name="Detter J.C."/>
            <person name="Glavina T."/>
            <person name="Goodstein D."/>
            <person name="Hadi M.Z."/>
            <person name="Hellsten U."/>
            <person name="Hildebrand M."/>
            <person name="Jenkins B.D."/>
            <person name="Jurka J."/>
            <person name="Kapitonov V.V."/>
            <person name="Kroger N."/>
            <person name="Lau W.W."/>
            <person name="Lane T.W."/>
            <person name="Larimer F.W."/>
            <person name="Lippmeier J.C."/>
            <person name="Lucas S."/>
            <person name="Medina M."/>
            <person name="Montsant A."/>
            <person name="Obornik M."/>
            <person name="Parker M.S."/>
            <person name="Palenik B."/>
            <person name="Pazour G.J."/>
            <person name="Richardson P.M."/>
            <person name="Rynearson T.A."/>
            <person name="Saito M.A."/>
            <person name="Schwartz D.C."/>
            <person name="Thamatrakoln K."/>
            <person name="Valentin K."/>
            <person name="Vardi A."/>
            <person name="Wilkerson F.P."/>
            <person name="Rokhsar D.S."/>
        </authorList>
    </citation>
    <scope>NUCLEOTIDE SEQUENCE [LARGE SCALE GENOMIC DNA]</scope>
    <source>
        <strain evidence="6 7">CCMP1335</strain>
    </source>
</reference>
<dbReference type="KEGG" id="tps:THAPSDRAFT_261894"/>
<dbReference type="PANTHER" id="PTHR46621">
    <property type="entry name" value="SNRNA-ACTIVATING PROTEIN COMPLEX SUBUNIT 4"/>
    <property type="match status" value="1"/>
</dbReference>
<reference evidence="6 7" key="2">
    <citation type="journal article" date="2008" name="Nature">
        <title>The Phaeodactylum genome reveals the evolutionary history of diatom genomes.</title>
        <authorList>
            <person name="Bowler C."/>
            <person name="Allen A.E."/>
            <person name="Badger J.H."/>
            <person name="Grimwood J."/>
            <person name="Jabbari K."/>
            <person name="Kuo A."/>
            <person name="Maheswari U."/>
            <person name="Martens C."/>
            <person name="Maumus F."/>
            <person name="Otillar R.P."/>
            <person name="Rayko E."/>
            <person name="Salamov A."/>
            <person name="Vandepoele K."/>
            <person name="Beszteri B."/>
            <person name="Gruber A."/>
            <person name="Heijde M."/>
            <person name="Katinka M."/>
            <person name="Mock T."/>
            <person name="Valentin K."/>
            <person name="Verret F."/>
            <person name="Berges J.A."/>
            <person name="Brownlee C."/>
            <person name="Cadoret J.P."/>
            <person name="Chiovitti A."/>
            <person name="Choi C.J."/>
            <person name="Coesel S."/>
            <person name="De Martino A."/>
            <person name="Detter J.C."/>
            <person name="Durkin C."/>
            <person name="Falciatore A."/>
            <person name="Fournet J."/>
            <person name="Haruta M."/>
            <person name="Huysman M.J."/>
            <person name="Jenkins B.D."/>
            <person name="Jiroutova K."/>
            <person name="Jorgensen R.E."/>
            <person name="Joubert Y."/>
            <person name="Kaplan A."/>
            <person name="Kroger N."/>
            <person name="Kroth P.G."/>
            <person name="La Roche J."/>
            <person name="Lindquist E."/>
            <person name="Lommer M."/>
            <person name="Martin-Jezequel V."/>
            <person name="Lopez P.J."/>
            <person name="Lucas S."/>
            <person name="Mangogna M."/>
            <person name="McGinnis K."/>
            <person name="Medlin L.K."/>
            <person name="Montsant A."/>
            <person name="Oudot-Le Secq M.P."/>
            <person name="Napoli C."/>
            <person name="Obornik M."/>
            <person name="Parker M.S."/>
            <person name="Petit J.L."/>
            <person name="Porcel B.M."/>
            <person name="Poulsen N."/>
            <person name="Robison M."/>
            <person name="Rychlewski L."/>
            <person name="Rynearson T.A."/>
            <person name="Schmutz J."/>
            <person name="Shapiro H."/>
            <person name="Siaut M."/>
            <person name="Stanley M."/>
            <person name="Sussman M.R."/>
            <person name="Taylor A.R."/>
            <person name="Vardi A."/>
            <person name="von Dassow P."/>
            <person name="Vyverman W."/>
            <person name="Willis A."/>
            <person name="Wyrwicz L.S."/>
            <person name="Rokhsar D.S."/>
            <person name="Weissenbach J."/>
            <person name="Armbrust E.V."/>
            <person name="Green B.R."/>
            <person name="Van de Peer Y."/>
            <person name="Grigoriev I.V."/>
        </authorList>
    </citation>
    <scope>NUCLEOTIDE SEQUENCE [LARGE SCALE GENOMIC DNA]</scope>
    <source>
        <strain evidence="6 7">CCMP1335</strain>
    </source>
</reference>
<keyword evidence="7" id="KW-1185">Reference proteome</keyword>
<dbReference type="Pfam" id="PF13921">
    <property type="entry name" value="Myb_DNA-bind_6"/>
    <property type="match status" value="1"/>
</dbReference>
<dbReference type="InterPro" id="IPR009057">
    <property type="entry name" value="Homeodomain-like_sf"/>
</dbReference>
<feature type="non-terminal residue" evidence="6">
    <location>
        <position position="204"/>
    </location>
</feature>
<dbReference type="RefSeq" id="XP_002288978.1">
    <property type="nucleotide sequence ID" value="XM_002288942.1"/>
</dbReference>
<dbReference type="SUPFAM" id="SSF46689">
    <property type="entry name" value="Homeodomain-like"/>
    <property type="match status" value="1"/>
</dbReference>
<proteinExistence type="predicted"/>
<keyword evidence="1" id="KW-0805">Transcription regulation</keyword>
<dbReference type="PaxDb" id="35128-Thaps261894"/>
<organism evidence="6 7">
    <name type="scientific">Thalassiosira pseudonana</name>
    <name type="common">Marine diatom</name>
    <name type="synonym">Cyclotella nana</name>
    <dbReference type="NCBI Taxonomy" id="35128"/>
    <lineage>
        <taxon>Eukaryota</taxon>
        <taxon>Sar</taxon>
        <taxon>Stramenopiles</taxon>
        <taxon>Ochrophyta</taxon>
        <taxon>Bacillariophyta</taxon>
        <taxon>Coscinodiscophyceae</taxon>
        <taxon>Thalassiosirophycidae</taxon>
        <taxon>Thalassiosirales</taxon>
        <taxon>Thalassiosiraceae</taxon>
        <taxon>Thalassiosira</taxon>
    </lineage>
</organism>
<evidence type="ECO:0000256" key="3">
    <source>
        <dbReference type="ARBA" id="ARBA00023163"/>
    </source>
</evidence>
<evidence type="ECO:0000259" key="5">
    <source>
        <dbReference type="PROSITE" id="PS50090"/>
    </source>
</evidence>
<dbReference type="AlphaFoldDB" id="B8BYQ2"/>
<keyword evidence="2" id="KW-0238">DNA-binding</keyword>
<keyword evidence="3" id="KW-0804">Transcription</keyword>
<dbReference type="SMR" id="B8BYQ2"/>
<dbReference type="GO" id="GO:0003677">
    <property type="term" value="F:DNA binding"/>
    <property type="evidence" value="ECO:0007669"/>
    <property type="project" value="UniProtKB-KW"/>
</dbReference>
<dbReference type="PROSITE" id="PS50090">
    <property type="entry name" value="MYB_LIKE"/>
    <property type="match status" value="1"/>
</dbReference>
<dbReference type="eggNOG" id="ENOG502SZFH">
    <property type="taxonomic scope" value="Eukaryota"/>
</dbReference>
<dbReference type="Gene3D" id="1.10.10.60">
    <property type="entry name" value="Homeodomain-like"/>
    <property type="match status" value="1"/>
</dbReference>
<name>B8BYQ2_THAPS</name>
<protein>
    <submittedName>
        <fullName evidence="6">MYB DNA binding protein/ transcription factor-like protein</fullName>
    </submittedName>
</protein>
<feature type="domain" description="Myb-like" evidence="5">
    <location>
        <begin position="104"/>
        <end position="160"/>
    </location>
</feature>
<keyword evidence="4" id="KW-0539">Nucleus</keyword>
<evidence type="ECO:0000256" key="1">
    <source>
        <dbReference type="ARBA" id="ARBA00023015"/>
    </source>
</evidence>
<evidence type="ECO:0000313" key="6">
    <source>
        <dbReference type="EMBL" id="EED94414.1"/>
    </source>
</evidence>
<dbReference type="GeneID" id="7449552"/>
<evidence type="ECO:0000256" key="4">
    <source>
        <dbReference type="ARBA" id="ARBA00023242"/>
    </source>
</evidence>
<dbReference type="InterPro" id="IPR001005">
    <property type="entry name" value="SANT/Myb"/>
</dbReference>
<sequence>MQLLLKYLAANGPQYLFQRDAAAHVCQNLFPLRDPRSVQIRAHETLLNPNFVQDRWDVDEQRTLALLMRAYSDEPNTIQLASRSAHFPHRAQQRVSDKWERSLNPEVSFQPFTPAEDIKLLAAVKEFKPKGRSGMWAAVSKTSFPNRSTETLFNRWVEIADKHEVDAYCKDRLIAKRLMDKGLNIKEDDAFDQGDFVVRKKQKT</sequence>
<dbReference type="HOGENOM" id="CLU_1352066_0_0_1"/>
<dbReference type="CDD" id="cd00167">
    <property type="entry name" value="SANT"/>
    <property type="match status" value="1"/>
</dbReference>
<gene>
    <name evidence="6" type="primary">MYB25</name>
    <name evidence="6" type="ORF">THAPSDRAFT_261894</name>
</gene>
<dbReference type="Proteomes" id="UP000001449">
    <property type="component" value="Chromosome 3"/>
</dbReference>
<dbReference type="EMBL" id="CM000640">
    <property type="protein sequence ID" value="EED94414.1"/>
    <property type="molecule type" value="Genomic_DNA"/>
</dbReference>
<evidence type="ECO:0000313" key="7">
    <source>
        <dbReference type="Proteomes" id="UP000001449"/>
    </source>
</evidence>
<accession>B8BYQ2</accession>
<evidence type="ECO:0000256" key="2">
    <source>
        <dbReference type="ARBA" id="ARBA00023125"/>
    </source>
</evidence>
<dbReference type="InParanoid" id="B8BYQ2"/>